<dbReference type="Gene3D" id="3.90.550.10">
    <property type="entry name" value="Spore Coat Polysaccharide Biosynthesis Protein SpsA, Chain A"/>
    <property type="match status" value="1"/>
</dbReference>
<feature type="domain" description="Mannose-1-phosphate guanyltransferase C-terminal" evidence="20">
    <location>
        <begin position="261"/>
        <end position="337"/>
    </location>
</feature>
<keyword evidence="8 18" id="KW-0677">Repeat</keyword>
<dbReference type="EC" id="2.3.1.157" evidence="18"/>
<dbReference type="InterPro" id="IPR025877">
    <property type="entry name" value="MobA-like_NTP_Trfase"/>
</dbReference>
<dbReference type="Pfam" id="PF12804">
    <property type="entry name" value="NTP_transf_3"/>
    <property type="match status" value="1"/>
</dbReference>
<dbReference type="CDD" id="cd03353">
    <property type="entry name" value="LbH_GlmU_C"/>
    <property type="match status" value="1"/>
</dbReference>
<feature type="binding site" evidence="18">
    <location>
        <position position="421"/>
    </location>
    <ligand>
        <name>acetyl-CoA</name>
        <dbReference type="ChEBI" id="CHEBI:57288"/>
    </ligand>
</feature>
<feature type="binding site" evidence="18">
    <location>
        <position position="378"/>
    </location>
    <ligand>
        <name>acetyl-CoA</name>
        <dbReference type="ChEBI" id="CHEBI:57288"/>
    </ligand>
</feature>
<dbReference type="InterPro" id="IPR050065">
    <property type="entry name" value="GlmU-like"/>
</dbReference>
<evidence type="ECO:0000256" key="12">
    <source>
        <dbReference type="ARBA" id="ARBA00023268"/>
    </source>
</evidence>
<keyword evidence="14 18" id="KW-0961">Cell wall biogenesis/degradation</keyword>
<comment type="subcellular location">
    <subcellularLocation>
        <location evidence="1 18">Cytoplasm</location>
    </subcellularLocation>
</comment>
<feature type="binding site" evidence="18">
    <location>
        <position position="73"/>
    </location>
    <ligand>
        <name>UDP-N-acetyl-alpha-D-glucosamine</name>
        <dbReference type="ChEBI" id="CHEBI:57705"/>
    </ligand>
</feature>
<evidence type="ECO:0000256" key="17">
    <source>
        <dbReference type="ARBA" id="ARBA00049628"/>
    </source>
</evidence>
<keyword evidence="13 18" id="KW-0012">Acyltransferase</keyword>
<protein>
    <recommendedName>
        <fullName evidence="18">Bifunctional protein GlmU</fullName>
    </recommendedName>
    <domain>
        <recommendedName>
            <fullName evidence="18">UDP-N-acetylglucosamine pyrophosphorylase</fullName>
            <ecNumber evidence="18">2.7.7.23</ecNumber>
        </recommendedName>
        <alternativeName>
            <fullName evidence="18">N-acetylglucosamine-1-phosphate uridyltransferase</fullName>
        </alternativeName>
    </domain>
    <domain>
        <recommendedName>
            <fullName evidence="18">Glucosamine-1-phosphate N-acetyltransferase</fullName>
            <ecNumber evidence="18">2.3.1.157</ecNumber>
        </recommendedName>
    </domain>
</protein>
<accession>A0ABV8CDH8</accession>
<dbReference type="CDD" id="cd02540">
    <property type="entry name" value="GT2_GlmU_N_bac"/>
    <property type="match status" value="1"/>
</dbReference>
<evidence type="ECO:0000256" key="16">
    <source>
        <dbReference type="ARBA" id="ARBA00048493"/>
    </source>
</evidence>
<feature type="active site" description="Proton acceptor" evidence="18">
    <location>
        <position position="361"/>
    </location>
</feature>
<evidence type="ECO:0000313" key="21">
    <source>
        <dbReference type="EMBL" id="MFC3908374.1"/>
    </source>
</evidence>
<feature type="domain" description="MobA-like NTP transferase" evidence="19">
    <location>
        <begin position="6"/>
        <end position="126"/>
    </location>
</feature>
<comment type="function">
    <text evidence="17 18">Catalyzes the last two sequential reactions in the de novo biosynthetic pathway for UDP-N-acetylglucosamine (UDP-GlcNAc). The C-terminal domain catalyzes the transfer of acetyl group from acetyl coenzyme A to glucosamine-1-phosphate (GlcN-1-P) to produce N-acetylglucosamine-1-phosphate (GlcNAc-1-P), which is converted into UDP-GlcNAc by the transfer of uridine 5-monophosphate (from uridine 5-triphosphate), a reaction catalyzed by the N-terminal domain.</text>
</comment>
<evidence type="ECO:0000256" key="6">
    <source>
        <dbReference type="ARBA" id="ARBA00022695"/>
    </source>
</evidence>
<feature type="binding site" evidence="18">
    <location>
        <begin position="78"/>
        <end position="79"/>
    </location>
    <ligand>
        <name>UDP-N-acetyl-alpha-D-glucosamine</name>
        <dbReference type="ChEBI" id="CHEBI:57705"/>
    </ligand>
</feature>
<evidence type="ECO:0000313" key="22">
    <source>
        <dbReference type="Proteomes" id="UP001595758"/>
    </source>
</evidence>
<gene>
    <name evidence="18 21" type="primary">glmU</name>
    <name evidence="21" type="ORF">ACFORL_04700</name>
</gene>
<evidence type="ECO:0000256" key="8">
    <source>
        <dbReference type="ARBA" id="ARBA00022737"/>
    </source>
</evidence>
<comment type="subunit">
    <text evidence="18">Homotrimer.</text>
</comment>
<dbReference type="Gene3D" id="2.160.10.10">
    <property type="entry name" value="Hexapeptide repeat proteins"/>
    <property type="match status" value="1"/>
</dbReference>
<evidence type="ECO:0000256" key="18">
    <source>
        <dbReference type="HAMAP-Rule" id="MF_01631"/>
    </source>
</evidence>
<dbReference type="RefSeq" id="WP_382341585.1">
    <property type="nucleotide sequence ID" value="NZ_JBHSAB010000004.1"/>
</dbReference>
<feature type="binding site" evidence="18">
    <location>
        <position position="349"/>
    </location>
    <ligand>
        <name>UDP-N-acetyl-alpha-D-glucosamine</name>
        <dbReference type="ChEBI" id="CHEBI:57705"/>
    </ligand>
</feature>
<feature type="region of interest" description="N-acetyltransferase" evidence="18">
    <location>
        <begin position="249"/>
        <end position="456"/>
    </location>
</feature>
<dbReference type="SUPFAM" id="SSF51161">
    <property type="entry name" value="Trimeric LpxA-like enzymes"/>
    <property type="match status" value="1"/>
</dbReference>
<keyword evidence="5 18" id="KW-0808">Transferase</keyword>
<feature type="binding site" evidence="18">
    <location>
        <position position="225"/>
    </location>
    <ligand>
        <name>Mg(2+)</name>
        <dbReference type="ChEBI" id="CHEBI:18420"/>
    </ligand>
</feature>
<proteinExistence type="inferred from homology"/>
<comment type="caution">
    <text evidence="18">Lacks conserved residue(s) required for the propagation of feature annotation.</text>
</comment>
<evidence type="ECO:0000256" key="9">
    <source>
        <dbReference type="ARBA" id="ARBA00022842"/>
    </source>
</evidence>
<evidence type="ECO:0000256" key="14">
    <source>
        <dbReference type="ARBA" id="ARBA00023316"/>
    </source>
</evidence>
<dbReference type="NCBIfam" id="TIGR01173">
    <property type="entry name" value="glmU"/>
    <property type="match status" value="1"/>
</dbReference>
<dbReference type="PANTHER" id="PTHR43584:SF3">
    <property type="entry name" value="BIFUNCTIONAL PROTEIN GLMU"/>
    <property type="match status" value="1"/>
</dbReference>
<dbReference type="InterPro" id="IPR011004">
    <property type="entry name" value="Trimer_LpxA-like_sf"/>
</dbReference>
<keyword evidence="9 18" id="KW-0460">Magnesium</keyword>
<feature type="region of interest" description="Pyrophosphorylase" evidence="18">
    <location>
        <begin position="1"/>
        <end position="227"/>
    </location>
</feature>
<dbReference type="InterPro" id="IPR005882">
    <property type="entry name" value="Bifunctional_GlmU"/>
</dbReference>
<dbReference type="Proteomes" id="UP001595758">
    <property type="component" value="Unassembled WGS sequence"/>
</dbReference>
<evidence type="ECO:0000256" key="11">
    <source>
        <dbReference type="ARBA" id="ARBA00022984"/>
    </source>
</evidence>
<dbReference type="HAMAP" id="MF_01631">
    <property type="entry name" value="GlmU"/>
    <property type="match status" value="1"/>
</dbReference>
<comment type="catalytic activity">
    <reaction evidence="15 18">
        <text>alpha-D-glucosamine 1-phosphate + acetyl-CoA = N-acetyl-alpha-D-glucosamine 1-phosphate + CoA + H(+)</text>
        <dbReference type="Rhea" id="RHEA:13725"/>
        <dbReference type="ChEBI" id="CHEBI:15378"/>
        <dbReference type="ChEBI" id="CHEBI:57287"/>
        <dbReference type="ChEBI" id="CHEBI:57288"/>
        <dbReference type="ChEBI" id="CHEBI:57776"/>
        <dbReference type="ChEBI" id="CHEBI:58516"/>
        <dbReference type="EC" id="2.3.1.157"/>
    </reaction>
</comment>
<comment type="pathway">
    <text evidence="18">Nucleotide-sugar biosynthesis; UDP-N-acetyl-alpha-D-glucosamine biosynthesis; UDP-N-acetyl-alpha-D-glucosamine from N-acetyl-alpha-D-glucosamine 1-phosphate: step 1/1.</text>
</comment>
<feature type="binding site" evidence="18">
    <location>
        <position position="137"/>
    </location>
    <ligand>
        <name>UDP-N-acetyl-alpha-D-glucosamine</name>
        <dbReference type="ChEBI" id="CHEBI:57705"/>
    </ligand>
</feature>
<keyword evidence="10 18" id="KW-0133">Cell shape</keyword>
<dbReference type="InterPro" id="IPR018357">
    <property type="entry name" value="Hexapep_transf_CS"/>
</dbReference>
<dbReference type="EMBL" id="JBHSAB010000004">
    <property type="protein sequence ID" value="MFC3908374.1"/>
    <property type="molecule type" value="Genomic_DNA"/>
</dbReference>
<comment type="pathway">
    <text evidence="18">Bacterial outer membrane biogenesis; LPS lipid A biosynthesis.</text>
</comment>
<comment type="catalytic activity">
    <reaction evidence="16 18">
        <text>N-acetyl-alpha-D-glucosamine 1-phosphate + UTP + H(+) = UDP-N-acetyl-alpha-D-glucosamine + diphosphate</text>
        <dbReference type="Rhea" id="RHEA:13509"/>
        <dbReference type="ChEBI" id="CHEBI:15378"/>
        <dbReference type="ChEBI" id="CHEBI:33019"/>
        <dbReference type="ChEBI" id="CHEBI:46398"/>
        <dbReference type="ChEBI" id="CHEBI:57705"/>
        <dbReference type="ChEBI" id="CHEBI:57776"/>
        <dbReference type="EC" id="2.7.7.23"/>
    </reaction>
</comment>
<dbReference type="InterPro" id="IPR029044">
    <property type="entry name" value="Nucleotide-diphossugar_trans"/>
</dbReference>
<evidence type="ECO:0000256" key="2">
    <source>
        <dbReference type="ARBA" id="ARBA00007707"/>
    </source>
</evidence>
<comment type="similarity">
    <text evidence="2 18">In the C-terminal section; belongs to the transferase hexapeptide repeat family.</text>
</comment>
<name>A0ABV8CDH8_9GAMM</name>
<dbReference type="SUPFAM" id="SSF53448">
    <property type="entry name" value="Nucleotide-diphospho-sugar transferases"/>
    <property type="match status" value="1"/>
</dbReference>
<feature type="binding site" evidence="18">
    <location>
        <position position="152"/>
    </location>
    <ligand>
        <name>UDP-N-acetyl-alpha-D-glucosamine</name>
        <dbReference type="ChEBI" id="CHEBI:57705"/>
    </ligand>
</feature>
<comment type="pathway">
    <text evidence="18">Nucleotide-sugar biosynthesis; UDP-N-acetyl-alpha-D-glucosamine biosynthesis; N-acetyl-alpha-D-glucosamine 1-phosphate from alpha-D-glucosamine 6-phosphate (route II): step 2/2.</text>
</comment>
<evidence type="ECO:0000256" key="4">
    <source>
        <dbReference type="ARBA" id="ARBA00022490"/>
    </source>
</evidence>
<feature type="binding site" evidence="18">
    <location>
        <position position="375"/>
    </location>
    <ligand>
        <name>UDP-N-acetyl-alpha-D-glucosamine</name>
        <dbReference type="ChEBI" id="CHEBI:57705"/>
    </ligand>
</feature>
<keyword evidence="22" id="KW-1185">Reference proteome</keyword>
<evidence type="ECO:0000256" key="3">
    <source>
        <dbReference type="ARBA" id="ARBA00007947"/>
    </source>
</evidence>
<comment type="cofactor">
    <cofactor evidence="18">
        <name>Mg(2+)</name>
        <dbReference type="ChEBI" id="CHEBI:18420"/>
    </cofactor>
    <text evidence="18">Binds 1 Mg(2+) ion per subunit.</text>
</comment>
<keyword evidence="11 18" id="KW-0573">Peptidoglycan synthesis</keyword>
<dbReference type="InterPro" id="IPR038009">
    <property type="entry name" value="GlmU_C_LbH"/>
</dbReference>
<keyword evidence="12 18" id="KW-0511">Multifunctional enzyme</keyword>
<feature type="binding site" evidence="18">
    <location>
        <begin position="8"/>
        <end position="11"/>
    </location>
    <ligand>
        <name>UDP-N-acetyl-alpha-D-glucosamine</name>
        <dbReference type="ChEBI" id="CHEBI:57705"/>
    </ligand>
</feature>
<evidence type="ECO:0000259" key="20">
    <source>
        <dbReference type="Pfam" id="PF25087"/>
    </source>
</evidence>
<dbReference type="GO" id="GO:0019134">
    <property type="term" value="F:glucosamine-1-phosphate N-acetyltransferase activity"/>
    <property type="evidence" value="ECO:0007669"/>
    <property type="project" value="UniProtKB-EC"/>
</dbReference>
<dbReference type="Pfam" id="PF00132">
    <property type="entry name" value="Hexapep"/>
    <property type="match status" value="1"/>
</dbReference>
<evidence type="ECO:0000256" key="10">
    <source>
        <dbReference type="ARBA" id="ARBA00022960"/>
    </source>
</evidence>
<sequence length="456" mass="49366">MPLHIVILAAGMGKRMFSQVPKVLHRIAGKPMLSRVVESAQQLNPTGIHIIYGHGGELIKRELADLPVNWVLQEKQLGTGHAVLQALPHIPDDAQVLILSGDVPLIQADTLQQLVALEDGKRLALLVAKMADPTGLGRIIRDIEGTIHAIIEEKDATAKQRQIKEIYSGICCAQASDLRRWLPALGNSNAQGEYYLTEIIAMAVAENQSIASLCIEENMEIQGVNNRQQLQQLERIWQQKQAERLLMDGVTLADAARFDLRGEVICGQDVYIDINCVLEGKVILGNNSQIGPNCYLNNVAIGAGCEIFANSVLENCTIGDNCEVGPFARIRPGTRLGSNCKIGNFVEAKNAVFGEHSKASHLSYIGDATIGNQVNIGAGTITCNYDGANKHQTIIEDGVFVGSDTQLIAPVRVGAHATIGAGSTIRKDVPAGELTLTDSRQKTVTGWKRPVKKEKM</sequence>
<feature type="binding site" evidence="18">
    <location>
        <begin position="100"/>
        <end position="102"/>
    </location>
    <ligand>
        <name>UDP-N-acetyl-alpha-D-glucosamine</name>
        <dbReference type="ChEBI" id="CHEBI:57705"/>
    </ligand>
</feature>
<comment type="caution">
    <text evidence="21">The sequence shown here is derived from an EMBL/GenBank/DDBJ whole genome shotgun (WGS) entry which is preliminary data.</text>
</comment>
<feature type="binding site" evidence="18">
    <location>
        <position position="403"/>
    </location>
    <ligand>
        <name>acetyl-CoA</name>
        <dbReference type="ChEBI" id="CHEBI:57288"/>
    </ligand>
</feature>
<dbReference type="PROSITE" id="PS00101">
    <property type="entry name" value="HEXAPEP_TRANSFERASES"/>
    <property type="match status" value="1"/>
</dbReference>
<dbReference type="EC" id="2.7.7.23" evidence="18"/>
<comment type="similarity">
    <text evidence="3 18">In the N-terminal section; belongs to the N-acetylglucosamine-1-phosphate uridyltransferase family.</text>
</comment>
<evidence type="ECO:0000256" key="7">
    <source>
        <dbReference type="ARBA" id="ARBA00022723"/>
    </source>
</evidence>
<dbReference type="GO" id="GO:0003977">
    <property type="term" value="F:UDP-N-acetylglucosamine diphosphorylase activity"/>
    <property type="evidence" value="ECO:0007669"/>
    <property type="project" value="UniProtKB-EC"/>
</dbReference>
<dbReference type="PANTHER" id="PTHR43584">
    <property type="entry name" value="NUCLEOTIDYL TRANSFERASE"/>
    <property type="match status" value="1"/>
</dbReference>
<feature type="region of interest" description="Linker" evidence="18">
    <location>
        <begin position="228"/>
        <end position="248"/>
    </location>
</feature>
<keyword evidence="6 18" id="KW-0548">Nucleotidyltransferase</keyword>
<feature type="binding site" evidence="18">
    <location>
        <position position="331"/>
    </location>
    <ligand>
        <name>UDP-N-acetyl-alpha-D-glucosamine</name>
        <dbReference type="ChEBI" id="CHEBI:57705"/>
    </ligand>
</feature>
<dbReference type="InterPro" id="IPR056729">
    <property type="entry name" value="GMPPB_C"/>
</dbReference>
<keyword evidence="7 18" id="KW-0479">Metal-binding</keyword>
<evidence type="ECO:0000256" key="1">
    <source>
        <dbReference type="ARBA" id="ARBA00004496"/>
    </source>
</evidence>
<feature type="binding site" evidence="18">
    <location>
        <position position="364"/>
    </location>
    <ligand>
        <name>UDP-N-acetyl-alpha-D-glucosamine</name>
        <dbReference type="ChEBI" id="CHEBI:57705"/>
    </ligand>
</feature>
<keyword evidence="4 18" id="KW-0963">Cytoplasm</keyword>
<reference evidence="22" key="1">
    <citation type="journal article" date="2019" name="Int. J. Syst. Evol. Microbiol.">
        <title>The Global Catalogue of Microorganisms (GCM) 10K type strain sequencing project: providing services to taxonomists for standard genome sequencing and annotation.</title>
        <authorList>
            <consortium name="The Broad Institute Genomics Platform"/>
            <consortium name="The Broad Institute Genome Sequencing Center for Infectious Disease"/>
            <person name="Wu L."/>
            <person name="Ma J."/>
        </authorList>
    </citation>
    <scope>NUCLEOTIDE SEQUENCE [LARGE SCALE GENOMIC DNA]</scope>
    <source>
        <strain evidence="22">CCUG 59858</strain>
    </source>
</reference>
<evidence type="ECO:0000256" key="5">
    <source>
        <dbReference type="ARBA" id="ARBA00022679"/>
    </source>
</evidence>
<feature type="binding site" evidence="18">
    <location>
        <position position="225"/>
    </location>
    <ligand>
        <name>UDP-N-acetyl-alpha-D-glucosamine</name>
        <dbReference type="ChEBI" id="CHEBI:57705"/>
    </ligand>
</feature>
<evidence type="ECO:0000256" key="13">
    <source>
        <dbReference type="ARBA" id="ARBA00023315"/>
    </source>
</evidence>
<dbReference type="InterPro" id="IPR001451">
    <property type="entry name" value="Hexapep"/>
</dbReference>
<organism evidence="21 22">
    <name type="scientific">Legionella dresdenensis</name>
    <dbReference type="NCBI Taxonomy" id="450200"/>
    <lineage>
        <taxon>Bacteria</taxon>
        <taxon>Pseudomonadati</taxon>
        <taxon>Pseudomonadota</taxon>
        <taxon>Gammaproteobacteria</taxon>
        <taxon>Legionellales</taxon>
        <taxon>Legionellaceae</taxon>
        <taxon>Legionella</taxon>
    </lineage>
</organism>
<dbReference type="Pfam" id="PF25087">
    <property type="entry name" value="GMPPB_C"/>
    <property type="match status" value="1"/>
</dbReference>
<feature type="binding site" evidence="18">
    <location>
        <position position="102"/>
    </location>
    <ligand>
        <name>Mg(2+)</name>
        <dbReference type="ChEBI" id="CHEBI:18420"/>
    </ligand>
</feature>
<evidence type="ECO:0000256" key="15">
    <source>
        <dbReference type="ARBA" id="ARBA00048247"/>
    </source>
</evidence>
<feature type="binding site" evidence="18">
    <location>
        <begin position="384"/>
        <end position="385"/>
    </location>
    <ligand>
        <name>acetyl-CoA</name>
        <dbReference type="ChEBI" id="CHEBI:57288"/>
    </ligand>
</feature>
<feature type="binding site" evidence="18">
    <location>
        <position position="22"/>
    </location>
    <ligand>
        <name>UDP-N-acetyl-alpha-D-glucosamine</name>
        <dbReference type="ChEBI" id="CHEBI:57705"/>
    </ligand>
</feature>
<evidence type="ECO:0000259" key="19">
    <source>
        <dbReference type="Pfam" id="PF12804"/>
    </source>
</evidence>